<feature type="region of interest" description="Disordered" evidence="14">
    <location>
        <begin position="540"/>
        <end position="559"/>
    </location>
</feature>
<evidence type="ECO:0000256" key="5">
    <source>
        <dbReference type="ARBA" id="ARBA00022801"/>
    </source>
</evidence>
<dbReference type="GO" id="GO:0005634">
    <property type="term" value="C:nucleus"/>
    <property type="evidence" value="ECO:0007669"/>
    <property type="project" value="UniProtKB-SubCell"/>
</dbReference>
<keyword evidence="7 12" id="KW-0904">Protein phosphatase</keyword>
<evidence type="ECO:0000313" key="16">
    <source>
        <dbReference type="EMBL" id="CAL1686343.1"/>
    </source>
</evidence>
<comment type="catalytic activity">
    <reaction evidence="9 12">
        <text>O-phospho-L-seryl-[protein] + H2O = L-seryl-[protein] + phosphate</text>
        <dbReference type="Rhea" id="RHEA:20629"/>
        <dbReference type="Rhea" id="RHEA-COMP:9863"/>
        <dbReference type="Rhea" id="RHEA-COMP:11604"/>
        <dbReference type="ChEBI" id="CHEBI:15377"/>
        <dbReference type="ChEBI" id="CHEBI:29999"/>
        <dbReference type="ChEBI" id="CHEBI:43474"/>
        <dbReference type="ChEBI" id="CHEBI:83421"/>
        <dbReference type="EC" id="3.1.3.16"/>
    </reaction>
</comment>
<evidence type="ECO:0000256" key="4">
    <source>
        <dbReference type="ARBA" id="ARBA00022771"/>
    </source>
</evidence>
<dbReference type="PANTHER" id="PTHR14732">
    <property type="entry name" value="RNA POLYMERASE II SUBUNIT B1 CTD PHOSPHATASE RPAP2-RELATED"/>
    <property type="match status" value="1"/>
</dbReference>
<evidence type="ECO:0000256" key="3">
    <source>
        <dbReference type="ARBA" id="ARBA00022723"/>
    </source>
</evidence>
<dbReference type="GO" id="GO:0043175">
    <property type="term" value="F:RNA polymerase core enzyme binding"/>
    <property type="evidence" value="ECO:0007669"/>
    <property type="project" value="UniProtKB-UniRule"/>
</dbReference>
<dbReference type="Pfam" id="PF04181">
    <property type="entry name" value="RPAP2_Rtr1"/>
    <property type="match status" value="1"/>
</dbReference>
<protein>
    <recommendedName>
        <fullName evidence="12">RNA polymerase II subunit B1 CTD phosphatase RPAP2 homolog</fullName>
        <ecNumber evidence="12">3.1.3.16</ecNumber>
    </recommendedName>
</protein>
<dbReference type="EC" id="3.1.3.16" evidence="12"/>
<reference evidence="16" key="1">
    <citation type="submission" date="2024-04" db="EMBL/GenBank/DDBJ databases">
        <authorList>
            <consortium name="Molecular Ecology Group"/>
        </authorList>
    </citation>
    <scope>NUCLEOTIDE SEQUENCE</scope>
</reference>
<evidence type="ECO:0000256" key="12">
    <source>
        <dbReference type="RuleBase" id="RU367080"/>
    </source>
</evidence>
<feature type="region of interest" description="Disordered" evidence="14">
    <location>
        <begin position="177"/>
        <end position="204"/>
    </location>
</feature>
<evidence type="ECO:0000256" key="8">
    <source>
        <dbReference type="ARBA" id="ARBA00023242"/>
    </source>
</evidence>
<dbReference type="AlphaFoldDB" id="A0AAV2P319"/>
<evidence type="ECO:0000256" key="6">
    <source>
        <dbReference type="ARBA" id="ARBA00022833"/>
    </source>
</evidence>
<comment type="function">
    <text evidence="12">Putative RNA polymerase II subunit B1 C-terminal domain (CTD) phosphatase involved in RNA polymerase II transcription regulation.</text>
</comment>
<keyword evidence="17" id="KW-1185">Reference proteome</keyword>
<evidence type="ECO:0000256" key="2">
    <source>
        <dbReference type="ARBA" id="ARBA00005676"/>
    </source>
</evidence>
<proteinExistence type="inferred from homology"/>
<evidence type="ECO:0000256" key="11">
    <source>
        <dbReference type="PROSITE-ProRule" id="PRU00812"/>
    </source>
</evidence>
<keyword evidence="3 12" id="KW-0479">Metal-binding</keyword>
<evidence type="ECO:0000256" key="10">
    <source>
        <dbReference type="ARBA" id="ARBA00048336"/>
    </source>
</evidence>
<feature type="compositionally biased region" description="Basic residues" evidence="14">
    <location>
        <begin position="409"/>
        <end position="425"/>
    </location>
</feature>
<dbReference type="InterPro" id="IPR039693">
    <property type="entry name" value="Rtr1/RPAP2"/>
</dbReference>
<dbReference type="Proteomes" id="UP001497644">
    <property type="component" value="Chromosome 6"/>
</dbReference>
<sequence length="688" mass="79347">MSNAVTMSAIKKQLSEKQKIKKMSKAQMQLAIIKKKQCDTKALAIVEQLLEPNVNSEWLLQNLRFISKSHMEDVIEERAIIKLCGYVLCSKPLTVVIRQQYHISTHRNKVYDISKRKNFCSSSCYGAANYLLEQMLESPLWLREIDDIPIFQVLPINPKSKQCIPGDEINIGEVNLSQNINADNTDDNKESTKHSTDQQAKEDILPSEKKNICSSHLSNNIIDDNNVKKKEIPVDSNSEKSEIHSLDLYMNQEKKEHNHSEESIDCKSNCNNIQEVNLDLQNLEIKVAGQFENILHLHEYNSRDAENKNAHVSCTSNSSKTLQSQVDEIINKNDSNKMLQPLNEISNDLKDANERLQFQSDKISNKNNRKLQSQLHETNNIDNDDRKMTQSQLDKICNTAISSKSCNEHRKKRDANRINKNKKTKQKESDNAGMQANIYHKLVMHVEQSVKEWVTENTLCLLMGEMDEKRQLLENLTQHDRYQQLCKKLNRLQLEDEKEERVNLERNELKPLPHFSVLQEEGKKIDLKVRAFYEGQMTITSPKDNKESESKDDDNSVLPLTDAHAPNALRRRIFLDKLNKILPDLMRTLMTNADTQCTYDHERYSLIKIMISTFNLSAANIVFKTAEWTLVGLVMIKMLSLIDVQLQSLLQSKQASMYTSMILMTYKLDSSYLDRLIMEVTNTVNTSE</sequence>
<gene>
    <name evidence="16" type="ORF">LPLAT_LOCUS11664</name>
</gene>
<dbReference type="InterPro" id="IPR007308">
    <property type="entry name" value="Rtr1/RPAP2_dom"/>
</dbReference>
<organism evidence="16 17">
    <name type="scientific">Lasius platythorax</name>
    <dbReference type="NCBI Taxonomy" id="488582"/>
    <lineage>
        <taxon>Eukaryota</taxon>
        <taxon>Metazoa</taxon>
        <taxon>Ecdysozoa</taxon>
        <taxon>Arthropoda</taxon>
        <taxon>Hexapoda</taxon>
        <taxon>Insecta</taxon>
        <taxon>Pterygota</taxon>
        <taxon>Neoptera</taxon>
        <taxon>Endopterygota</taxon>
        <taxon>Hymenoptera</taxon>
        <taxon>Apocrita</taxon>
        <taxon>Aculeata</taxon>
        <taxon>Formicoidea</taxon>
        <taxon>Formicidae</taxon>
        <taxon>Formicinae</taxon>
        <taxon>Lasius</taxon>
        <taxon>Lasius</taxon>
    </lineage>
</organism>
<keyword evidence="13" id="KW-0175">Coiled coil</keyword>
<dbReference type="InterPro" id="IPR038534">
    <property type="entry name" value="Rtr1/RPAP2_sf"/>
</dbReference>
<dbReference type="EMBL" id="OZ034829">
    <property type="protein sequence ID" value="CAL1686343.1"/>
    <property type="molecule type" value="Genomic_DNA"/>
</dbReference>
<evidence type="ECO:0000256" key="7">
    <source>
        <dbReference type="ARBA" id="ARBA00022912"/>
    </source>
</evidence>
<feature type="compositionally biased region" description="Basic and acidic residues" evidence="14">
    <location>
        <begin position="186"/>
        <end position="204"/>
    </location>
</feature>
<comment type="similarity">
    <text evidence="2 11 12">Belongs to the RPAP2 family.</text>
</comment>
<evidence type="ECO:0000256" key="14">
    <source>
        <dbReference type="SAM" id="MobiDB-lite"/>
    </source>
</evidence>
<dbReference type="GO" id="GO:0005737">
    <property type="term" value="C:cytoplasm"/>
    <property type="evidence" value="ECO:0007669"/>
    <property type="project" value="TreeGrafter"/>
</dbReference>
<evidence type="ECO:0000256" key="13">
    <source>
        <dbReference type="SAM" id="Coils"/>
    </source>
</evidence>
<dbReference type="Gene3D" id="1.25.40.820">
    <property type="match status" value="1"/>
</dbReference>
<dbReference type="GO" id="GO:0008270">
    <property type="term" value="F:zinc ion binding"/>
    <property type="evidence" value="ECO:0007669"/>
    <property type="project" value="UniProtKB-KW"/>
</dbReference>
<evidence type="ECO:0000259" key="15">
    <source>
        <dbReference type="PROSITE" id="PS51479"/>
    </source>
</evidence>
<comment type="catalytic activity">
    <reaction evidence="10 12">
        <text>O-phospho-L-threonyl-[protein] + H2O = L-threonyl-[protein] + phosphate</text>
        <dbReference type="Rhea" id="RHEA:47004"/>
        <dbReference type="Rhea" id="RHEA-COMP:11060"/>
        <dbReference type="Rhea" id="RHEA-COMP:11605"/>
        <dbReference type="ChEBI" id="CHEBI:15377"/>
        <dbReference type="ChEBI" id="CHEBI:30013"/>
        <dbReference type="ChEBI" id="CHEBI:43474"/>
        <dbReference type="ChEBI" id="CHEBI:61977"/>
        <dbReference type="EC" id="3.1.3.16"/>
    </reaction>
</comment>
<feature type="region of interest" description="Disordered" evidence="14">
    <location>
        <begin position="405"/>
        <end position="430"/>
    </location>
</feature>
<accession>A0AAV2P319</accession>
<dbReference type="PROSITE" id="PS51479">
    <property type="entry name" value="ZF_RTR1"/>
    <property type="match status" value="1"/>
</dbReference>
<keyword evidence="6 12" id="KW-0862">Zinc</keyword>
<evidence type="ECO:0000256" key="9">
    <source>
        <dbReference type="ARBA" id="ARBA00047761"/>
    </source>
</evidence>
<dbReference type="PANTHER" id="PTHR14732:SF0">
    <property type="entry name" value="RNA POLYMERASE II SUBUNIT B1 CTD PHOSPHATASE RPAP2-RELATED"/>
    <property type="match status" value="1"/>
</dbReference>
<dbReference type="GO" id="GO:0008420">
    <property type="term" value="F:RNA polymerase II CTD heptapeptide repeat phosphatase activity"/>
    <property type="evidence" value="ECO:0007669"/>
    <property type="project" value="UniProtKB-UniRule"/>
</dbReference>
<evidence type="ECO:0000256" key="1">
    <source>
        <dbReference type="ARBA" id="ARBA00004123"/>
    </source>
</evidence>
<evidence type="ECO:0000313" key="17">
    <source>
        <dbReference type="Proteomes" id="UP001497644"/>
    </source>
</evidence>
<feature type="domain" description="RTR1-type" evidence="15">
    <location>
        <begin position="61"/>
        <end position="144"/>
    </location>
</feature>
<comment type="subcellular location">
    <subcellularLocation>
        <location evidence="1 12">Nucleus</location>
    </subcellularLocation>
</comment>
<name>A0AAV2P319_9HYME</name>
<feature type="coiled-coil region" evidence="13">
    <location>
        <begin position="342"/>
        <end position="369"/>
    </location>
</feature>
<keyword evidence="8 12" id="KW-0539">Nucleus</keyword>
<keyword evidence="5 12" id="KW-0378">Hydrolase</keyword>
<keyword evidence="4 12" id="KW-0863">Zinc-finger</keyword>